<evidence type="ECO:0000256" key="2">
    <source>
        <dbReference type="ARBA" id="ARBA00022946"/>
    </source>
</evidence>
<dbReference type="InterPro" id="IPR046848">
    <property type="entry name" value="E_motif"/>
</dbReference>
<organism evidence="4">
    <name type="scientific">Arundo donax</name>
    <name type="common">Giant reed</name>
    <name type="synonym">Donax arundinaceus</name>
    <dbReference type="NCBI Taxonomy" id="35708"/>
    <lineage>
        <taxon>Eukaryota</taxon>
        <taxon>Viridiplantae</taxon>
        <taxon>Streptophyta</taxon>
        <taxon>Embryophyta</taxon>
        <taxon>Tracheophyta</taxon>
        <taxon>Spermatophyta</taxon>
        <taxon>Magnoliopsida</taxon>
        <taxon>Liliopsida</taxon>
        <taxon>Poales</taxon>
        <taxon>Poaceae</taxon>
        <taxon>PACMAD clade</taxon>
        <taxon>Arundinoideae</taxon>
        <taxon>Arundineae</taxon>
        <taxon>Arundo</taxon>
    </lineage>
</organism>
<name>A0A0A9GMX1_ARUDO</name>
<dbReference type="InterPro" id="IPR046960">
    <property type="entry name" value="PPR_At4g14850-like_plant"/>
</dbReference>
<sequence>MIWAFIHHRQFLKVINVFGRMMDSSLIPTTDVLQGLVICYTELGALRLGKATHGHIIRNNNPADFDSSALETSLVKLYARCGNIHLEERCFNNILLKDIVSWSSMIEAYSSHGYDREALALFHQMLEEEVRPNGVTFLSLLSACSHTGLVSEARELFDCMTRKCSIAPELGHYTCMVDVLGRSGNLEEAVQVISDMNVKPDARIWGALLASCRTHSNSKLAHFAAQKLMELEPNNVGYHVVLSNVQADGGKWGEVENIRNTMVEMDMRKSPACSFVPEICNS</sequence>
<feature type="repeat" description="PPR" evidence="3">
    <location>
        <begin position="133"/>
        <end position="163"/>
    </location>
</feature>
<dbReference type="GO" id="GO:0003723">
    <property type="term" value="F:RNA binding"/>
    <property type="evidence" value="ECO:0007669"/>
    <property type="project" value="InterPro"/>
</dbReference>
<dbReference type="Pfam" id="PF13041">
    <property type="entry name" value="PPR_2"/>
    <property type="match status" value="1"/>
</dbReference>
<feature type="repeat" description="PPR" evidence="3">
    <location>
        <begin position="98"/>
        <end position="132"/>
    </location>
</feature>
<dbReference type="InterPro" id="IPR002885">
    <property type="entry name" value="PPR_rpt"/>
</dbReference>
<keyword evidence="1" id="KW-0677">Repeat</keyword>
<dbReference type="EMBL" id="GBRH01175888">
    <property type="protein sequence ID" value="JAE22008.1"/>
    <property type="molecule type" value="Transcribed_RNA"/>
</dbReference>
<proteinExistence type="predicted"/>
<evidence type="ECO:0000256" key="3">
    <source>
        <dbReference type="PROSITE-ProRule" id="PRU00708"/>
    </source>
</evidence>
<dbReference type="Pfam" id="PF01535">
    <property type="entry name" value="PPR"/>
    <property type="match status" value="1"/>
</dbReference>
<accession>A0A0A9GMX1</accession>
<dbReference type="PROSITE" id="PS51375">
    <property type="entry name" value="PPR"/>
    <property type="match status" value="2"/>
</dbReference>
<keyword evidence="2" id="KW-0809">Transit peptide</keyword>
<dbReference type="PANTHER" id="PTHR47926:SF342">
    <property type="entry name" value="TETRATRICOPEPTIDE-LIKE HELICAL DOMAIN-CONTAINING PROTEIN-RELATED"/>
    <property type="match status" value="1"/>
</dbReference>
<dbReference type="PANTHER" id="PTHR47926">
    <property type="entry name" value="PENTATRICOPEPTIDE REPEAT-CONTAINING PROTEIN"/>
    <property type="match status" value="1"/>
</dbReference>
<dbReference type="AlphaFoldDB" id="A0A0A9GMX1"/>
<dbReference type="Gene3D" id="1.25.40.10">
    <property type="entry name" value="Tetratricopeptide repeat domain"/>
    <property type="match status" value="1"/>
</dbReference>
<reference evidence="4" key="1">
    <citation type="submission" date="2014-09" db="EMBL/GenBank/DDBJ databases">
        <authorList>
            <person name="Magalhaes I.L.F."/>
            <person name="Oliveira U."/>
            <person name="Santos F.R."/>
            <person name="Vidigal T.H.D.A."/>
            <person name="Brescovit A.D."/>
            <person name="Santos A.J."/>
        </authorList>
    </citation>
    <scope>NUCLEOTIDE SEQUENCE</scope>
    <source>
        <tissue evidence="4">Shoot tissue taken approximately 20 cm above the soil surface</tissue>
    </source>
</reference>
<dbReference type="GO" id="GO:0016556">
    <property type="term" value="P:mRNA modification"/>
    <property type="evidence" value="ECO:0007669"/>
    <property type="project" value="UniProtKB-ARBA"/>
</dbReference>
<evidence type="ECO:0008006" key="5">
    <source>
        <dbReference type="Google" id="ProtNLM"/>
    </source>
</evidence>
<dbReference type="InterPro" id="IPR011990">
    <property type="entry name" value="TPR-like_helical_dom_sf"/>
</dbReference>
<protein>
    <recommendedName>
        <fullName evidence="5">Pentatricopeptide repeat-containing protein</fullName>
    </recommendedName>
</protein>
<reference evidence="4" key="2">
    <citation type="journal article" date="2015" name="Data Brief">
        <title>Shoot transcriptome of the giant reed, Arundo donax.</title>
        <authorList>
            <person name="Barrero R.A."/>
            <person name="Guerrero F.D."/>
            <person name="Moolhuijzen P."/>
            <person name="Goolsby J.A."/>
            <person name="Tidwell J."/>
            <person name="Bellgard S.E."/>
            <person name="Bellgard M.I."/>
        </authorList>
    </citation>
    <scope>NUCLEOTIDE SEQUENCE</scope>
    <source>
        <tissue evidence="4">Shoot tissue taken approximately 20 cm above the soil surface</tissue>
    </source>
</reference>
<dbReference type="GO" id="GO:0005737">
    <property type="term" value="C:cytoplasm"/>
    <property type="evidence" value="ECO:0007669"/>
    <property type="project" value="UniProtKB-ARBA"/>
</dbReference>
<dbReference type="NCBIfam" id="TIGR00756">
    <property type="entry name" value="PPR"/>
    <property type="match status" value="2"/>
</dbReference>
<dbReference type="FunFam" id="1.25.40.10:FF:000277">
    <property type="entry name" value="Pentatricopeptide repeat-containing protein, mitochondrial"/>
    <property type="match status" value="1"/>
</dbReference>
<evidence type="ECO:0000313" key="4">
    <source>
        <dbReference type="EMBL" id="JAE22008.1"/>
    </source>
</evidence>
<dbReference type="Pfam" id="PF20431">
    <property type="entry name" value="E_motif"/>
    <property type="match status" value="1"/>
</dbReference>
<evidence type="ECO:0000256" key="1">
    <source>
        <dbReference type="ARBA" id="ARBA00022737"/>
    </source>
</evidence>